<evidence type="ECO:0000313" key="3">
    <source>
        <dbReference type="Proteomes" id="UP000001194"/>
    </source>
</evidence>
<dbReference type="GeneID" id="6080589"/>
<feature type="region of interest" description="Disordered" evidence="1">
    <location>
        <begin position="29"/>
        <end position="50"/>
    </location>
</feature>
<dbReference type="EMBL" id="DS547118">
    <property type="protein sequence ID" value="EDR04467.1"/>
    <property type="molecule type" value="Genomic_DNA"/>
</dbReference>
<dbReference type="RefSeq" id="XP_001884986.1">
    <property type="nucleotide sequence ID" value="XM_001884951.1"/>
</dbReference>
<accession>B0DLW6</accession>
<dbReference type="OrthoDB" id="10261556at2759"/>
<proteinExistence type="predicted"/>
<organism evidence="3">
    <name type="scientific">Laccaria bicolor (strain S238N-H82 / ATCC MYA-4686)</name>
    <name type="common">Bicoloured deceiver</name>
    <name type="synonym">Laccaria laccata var. bicolor</name>
    <dbReference type="NCBI Taxonomy" id="486041"/>
    <lineage>
        <taxon>Eukaryota</taxon>
        <taxon>Fungi</taxon>
        <taxon>Dikarya</taxon>
        <taxon>Basidiomycota</taxon>
        <taxon>Agaricomycotina</taxon>
        <taxon>Agaricomycetes</taxon>
        <taxon>Agaricomycetidae</taxon>
        <taxon>Agaricales</taxon>
        <taxon>Agaricineae</taxon>
        <taxon>Hydnangiaceae</taxon>
        <taxon>Laccaria</taxon>
    </lineage>
</organism>
<dbReference type="KEGG" id="lbc:LACBIDRAFT_330611"/>
<dbReference type="AlphaFoldDB" id="B0DLW6"/>
<dbReference type="Proteomes" id="UP000001194">
    <property type="component" value="Unassembled WGS sequence"/>
</dbReference>
<evidence type="ECO:0000313" key="2">
    <source>
        <dbReference type="EMBL" id="EDR04467.1"/>
    </source>
</evidence>
<name>B0DLW6_LACBS</name>
<dbReference type="InParanoid" id="B0DLW6"/>
<sequence length="306" mass="34167">MAMEGWQLQVKNEKGDGIGKRGFEKVEAHASQLRRGKVVPKRDENSRRSVSIADRSYQKNRGQLYVCLSERVIIIASSSPRPSLALFAPYTLNSISTNAILCLTPLLCNLGYPNILELTIKMTYFVLTNITPPSTPIAIRPPFLTINQNLSYTTPQRPLASQKPRKIYRNGYESKPKTPSYKLNNPGHPRQKAFAFSNFQRLSARCWNEHSGSNIKCTFLHSGANGKAELEEIARGGEKHVIYTCVEMLETPGIAQVFSSKPSRVYGADNARDGRGDEDAMITTRSERQNKAYITAKKLAKTKANS</sequence>
<dbReference type="HOGENOM" id="CLU_909333_0_0_1"/>
<evidence type="ECO:0000256" key="1">
    <source>
        <dbReference type="SAM" id="MobiDB-lite"/>
    </source>
</evidence>
<protein>
    <submittedName>
        <fullName evidence="2">Predicted protein</fullName>
    </submittedName>
</protein>
<keyword evidence="3" id="KW-1185">Reference proteome</keyword>
<reference evidence="2 3" key="1">
    <citation type="journal article" date="2008" name="Nature">
        <title>The genome of Laccaria bicolor provides insights into mycorrhizal symbiosis.</title>
        <authorList>
            <person name="Martin F."/>
            <person name="Aerts A."/>
            <person name="Ahren D."/>
            <person name="Brun A."/>
            <person name="Danchin E.G.J."/>
            <person name="Duchaussoy F."/>
            <person name="Gibon J."/>
            <person name="Kohler A."/>
            <person name="Lindquist E."/>
            <person name="Pereda V."/>
            <person name="Salamov A."/>
            <person name="Shapiro H.J."/>
            <person name="Wuyts J."/>
            <person name="Blaudez D."/>
            <person name="Buee M."/>
            <person name="Brokstein P."/>
            <person name="Canbaeck B."/>
            <person name="Cohen D."/>
            <person name="Courty P.E."/>
            <person name="Coutinho P.M."/>
            <person name="Delaruelle C."/>
            <person name="Detter J.C."/>
            <person name="Deveau A."/>
            <person name="DiFazio S."/>
            <person name="Duplessis S."/>
            <person name="Fraissinet-Tachet L."/>
            <person name="Lucic E."/>
            <person name="Frey-Klett P."/>
            <person name="Fourrey C."/>
            <person name="Feussner I."/>
            <person name="Gay G."/>
            <person name="Grimwood J."/>
            <person name="Hoegger P.J."/>
            <person name="Jain P."/>
            <person name="Kilaru S."/>
            <person name="Labbe J."/>
            <person name="Lin Y.C."/>
            <person name="Legue V."/>
            <person name="Le Tacon F."/>
            <person name="Marmeisse R."/>
            <person name="Melayah D."/>
            <person name="Montanini B."/>
            <person name="Muratet M."/>
            <person name="Nehls U."/>
            <person name="Niculita-Hirzel H."/>
            <person name="Oudot-Le Secq M.P."/>
            <person name="Peter M."/>
            <person name="Quesneville H."/>
            <person name="Rajashekar B."/>
            <person name="Reich M."/>
            <person name="Rouhier N."/>
            <person name="Schmutz J."/>
            <person name="Yin T."/>
            <person name="Chalot M."/>
            <person name="Henrissat B."/>
            <person name="Kuees U."/>
            <person name="Lucas S."/>
            <person name="Van de Peer Y."/>
            <person name="Podila G.K."/>
            <person name="Polle A."/>
            <person name="Pukkila P.J."/>
            <person name="Richardson P.M."/>
            <person name="Rouze P."/>
            <person name="Sanders I.R."/>
            <person name="Stajich J.E."/>
            <person name="Tunlid A."/>
            <person name="Tuskan G."/>
            <person name="Grigoriev I.V."/>
        </authorList>
    </citation>
    <scope>NUCLEOTIDE SEQUENCE [LARGE SCALE GENOMIC DNA]</scope>
    <source>
        <strain evidence="3">S238N-H82 / ATCC MYA-4686</strain>
    </source>
</reference>
<gene>
    <name evidence="2" type="ORF">LACBIDRAFT_330611</name>
</gene>